<dbReference type="SUPFAM" id="SSF53150">
    <property type="entry name" value="DNA repair protein MutS, domain II"/>
    <property type="match status" value="1"/>
</dbReference>
<dbReference type="InterPro" id="IPR027417">
    <property type="entry name" value="P-loop_NTPase"/>
</dbReference>
<keyword evidence="2" id="KW-0547">Nucleotide-binding</keyword>
<gene>
    <name evidence="8" type="ORF">AOQ84DRAFT_386237</name>
</gene>
<evidence type="ECO:0000256" key="6">
    <source>
        <dbReference type="SAM" id="MobiDB-lite"/>
    </source>
</evidence>
<evidence type="ECO:0000256" key="5">
    <source>
        <dbReference type="ARBA" id="ARBA00023254"/>
    </source>
</evidence>
<dbReference type="InterPro" id="IPR011184">
    <property type="entry name" value="DNA_mismatch_repair_Msh2"/>
</dbReference>
<dbReference type="Pfam" id="PF00488">
    <property type="entry name" value="MutS_V"/>
    <property type="match status" value="1"/>
</dbReference>
<comment type="similarity">
    <text evidence="1">Belongs to the DNA mismatch repair MutS family.</text>
</comment>
<dbReference type="SUPFAM" id="SSF52540">
    <property type="entry name" value="P-loop containing nucleoside triphosphate hydrolases"/>
    <property type="match status" value="1"/>
</dbReference>
<name>A0A8E2F837_9PEZI</name>
<dbReference type="Pfam" id="PF05192">
    <property type="entry name" value="MutS_III"/>
    <property type="match status" value="1"/>
</dbReference>
<evidence type="ECO:0000256" key="3">
    <source>
        <dbReference type="ARBA" id="ARBA00022840"/>
    </source>
</evidence>
<dbReference type="GO" id="GO:0005634">
    <property type="term" value="C:nucleus"/>
    <property type="evidence" value="ECO:0007669"/>
    <property type="project" value="TreeGrafter"/>
</dbReference>
<reference evidence="8 9" key="1">
    <citation type="journal article" date="2016" name="Nat. Commun.">
        <title>Ectomycorrhizal ecology is imprinted in the genome of the dominant symbiotic fungus Cenococcum geophilum.</title>
        <authorList>
            <consortium name="DOE Joint Genome Institute"/>
            <person name="Peter M."/>
            <person name="Kohler A."/>
            <person name="Ohm R.A."/>
            <person name="Kuo A."/>
            <person name="Krutzmann J."/>
            <person name="Morin E."/>
            <person name="Arend M."/>
            <person name="Barry K.W."/>
            <person name="Binder M."/>
            <person name="Choi C."/>
            <person name="Clum A."/>
            <person name="Copeland A."/>
            <person name="Grisel N."/>
            <person name="Haridas S."/>
            <person name="Kipfer T."/>
            <person name="LaButti K."/>
            <person name="Lindquist E."/>
            <person name="Lipzen A."/>
            <person name="Maire R."/>
            <person name="Meier B."/>
            <person name="Mihaltcheva S."/>
            <person name="Molinier V."/>
            <person name="Murat C."/>
            <person name="Poggeler S."/>
            <person name="Quandt C.A."/>
            <person name="Sperisen C."/>
            <person name="Tritt A."/>
            <person name="Tisserant E."/>
            <person name="Crous P.W."/>
            <person name="Henrissat B."/>
            <person name="Nehls U."/>
            <person name="Egli S."/>
            <person name="Spatafora J.W."/>
            <person name="Grigoriev I.V."/>
            <person name="Martin F.M."/>
        </authorList>
    </citation>
    <scope>NUCLEOTIDE SEQUENCE [LARGE SCALE GENOMIC DNA]</scope>
    <source>
        <strain evidence="8 9">CBS 207.34</strain>
    </source>
</reference>
<keyword evidence="5" id="KW-0469">Meiosis</keyword>
<dbReference type="FunFam" id="1.10.1420.10:FF:000013">
    <property type="entry name" value="mutS protein homolog 4"/>
    <property type="match status" value="1"/>
</dbReference>
<dbReference type="AlphaFoldDB" id="A0A8E2F837"/>
<feature type="region of interest" description="Disordered" evidence="6">
    <location>
        <begin position="836"/>
        <end position="876"/>
    </location>
</feature>
<feature type="compositionally biased region" description="Low complexity" evidence="6">
    <location>
        <begin position="1"/>
        <end position="33"/>
    </location>
</feature>
<dbReference type="InterPro" id="IPR045076">
    <property type="entry name" value="MutS"/>
</dbReference>
<evidence type="ECO:0000313" key="8">
    <source>
        <dbReference type="EMBL" id="OCL12280.1"/>
    </source>
</evidence>
<keyword evidence="9" id="KW-1185">Reference proteome</keyword>
<dbReference type="Pfam" id="PF05190">
    <property type="entry name" value="MutS_IV"/>
    <property type="match status" value="1"/>
</dbReference>
<dbReference type="PANTHER" id="PTHR11361">
    <property type="entry name" value="DNA MISMATCH REPAIR PROTEIN MUTS FAMILY MEMBER"/>
    <property type="match status" value="1"/>
</dbReference>
<dbReference type="GO" id="GO:0006298">
    <property type="term" value="P:mismatch repair"/>
    <property type="evidence" value="ECO:0007669"/>
    <property type="project" value="InterPro"/>
</dbReference>
<dbReference type="EMBL" id="KV748896">
    <property type="protein sequence ID" value="OCL12280.1"/>
    <property type="molecule type" value="Genomic_DNA"/>
</dbReference>
<dbReference type="SMART" id="SM00534">
    <property type="entry name" value="MUTSac"/>
    <property type="match status" value="1"/>
</dbReference>
<dbReference type="SMART" id="SM00533">
    <property type="entry name" value="MUTSd"/>
    <property type="match status" value="1"/>
</dbReference>
<dbReference type="OrthoDB" id="276261at2759"/>
<dbReference type="PIRSF" id="PIRSF005813">
    <property type="entry name" value="MSH2"/>
    <property type="match status" value="1"/>
</dbReference>
<dbReference type="Gene3D" id="3.30.420.110">
    <property type="entry name" value="MutS, connector domain"/>
    <property type="match status" value="1"/>
</dbReference>
<dbReference type="FunFam" id="3.40.50.300:FF:002054">
    <property type="entry name" value="DNA mismatch repair protein MSH4"/>
    <property type="match status" value="1"/>
</dbReference>
<dbReference type="GO" id="GO:0005524">
    <property type="term" value="F:ATP binding"/>
    <property type="evidence" value="ECO:0007669"/>
    <property type="project" value="UniProtKB-KW"/>
</dbReference>
<dbReference type="Gene3D" id="1.10.1420.10">
    <property type="match status" value="2"/>
</dbReference>
<evidence type="ECO:0000256" key="2">
    <source>
        <dbReference type="ARBA" id="ARBA00022741"/>
    </source>
</evidence>
<evidence type="ECO:0000313" key="9">
    <source>
        <dbReference type="Proteomes" id="UP000250140"/>
    </source>
</evidence>
<protein>
    <submittedName>
        <fullName evidence="8">DNA mismatch repair protein MutS</fullName>
    </submittedName>
</protein>
<dbReference type="Proteomes" id="UP000250140">
    <property type="component" value="Unassembled WGS sequence"/>
</dbReference>
<dbReference type="GO" id="GO:0140664">
    <property type="term" value="F:ATP-dependent DNA damage sensor activity"/>
    <property type="evidence" value="ECO:0007669"/>
    <property type="project" value="InterPro"/>
</dbReference>
<dbReference type="InterPro" id="IPR000432">
    <property type="entry name" value="DNA_mismatch_repair_MutS_C"/>
</dbReference>
<sequence>MVSRRLLSTPLTSGSTSYPSYSYPEYNTTTSRPRTGRRSNGRPGTSRPRTGASTIARIEAQQVICAVSESRGISPTVGLAFVNLDTGEAVICQICDSQTYVRTIHKLRVYGPSEILIVSSAANPKSKLFSIVEENLEVLDSKLTLLDRRYWAETTGLDYIQQLAFAEDVEAIKISVGGNYFAVCCIAAALKYIELGLSKTFPFHSLRIKYEPSEGSMMIDVSTIYSLELIQNLQNPKSRDCLFGLLNETLTPMGSRLLRSNILQPLTDPETLNIRYDALEELTTKEEVFFATRSALKSFLDADKILTALILIPTKPSLQYTEQSVNNVIMLKQFVNSVNPIYEALTGARSTMLTNIRDLCSPENIAPVQDLINAVINEDTTFANQPLELRNQRTYAVKSGVNGLLDVARTTFKEAMEDAYQHSAELSQEYNIALDLKFDNVRHFFIRIAVSELENRLLPPVFTNVFRKKNMVECQTVELMKRNQKITVSHQEVILMSDEAIQGLIEEVRGQMSILFKICESVAMLDMISSFAQLVTSQDYVRPQLADTLAIKSARHPIREKIQHNKFVPNDVYATQQTRFQIITGCNMSGKSTYIRSIALMAVMAQIGSFVPAEYASFPILHQLFARVSMDDSIEANVSTFAAEMRETAFILRNINKRSMAIVDELGRGTSTRDGLAIALAIAEALVESRALVWFVTHFRDLAAIMAERNGVISLHLAVELIHGDTMKMLYKIAEGAVQESHYGLAVARVVPLPPEVLERAEQVAHRLERQALRRKKTSVAVINERRRKLILNLKEHLVQAHNGTMEGEVLAAWLKELQKEFVVRMTAIDTEAARAELENASESEEEVQREDTAMTLESNDETHQSIPALSDNEIY</sequence>
<dbReference type="InterPro" id="IPR036187">
    <property type="entry name" value="DNA_mismatch_repair_MutS_sf"/>
</dbReference>
<dbReference type="InterPro" id="IPR036678">
    <property type="entry name" value="MutS_con_dom_sf"/>
</dbReference>
<dbReference type="InterPro" id="IPR007860">
    <property type="entry name" value="DNA_mmatch_repair_MutS_con_dom"/>
</dbReference>
<dbReference type="PROSITE" id="PS00486">
    <property type="entry name" value="DNA_MISMATCH_REPAIR_2"/>
    <property type="match status" value="1"/>
</dbReference>
<dbReference type="InterPro" id="IPR007696">
    <property type="entry name" value="DNA_mismatch_repair_MutS_core"/>
</dbReference>
<feature type="region of interest" description="Disordered" evidence="6">
    <location>
        <begin position="1"/>
        <end position="53"/>
    </location>
</feature>
<keyword evidence="3" id="KW-0067">ATP-binding</keyword>
<evidence type="ECO:0000259" key="7">
    <source>
        <dbReference type="PROSITE" id="PS00486"/>
    </source>
</evidence>
<organism evidence="8 9">
    <name type="scientific">Glonium stellatum</name>
    <dbReference type="NCBI Taxonomy" id="574774"/>
    <lineage>
        <taxon>Eukaryota</taxon>
        <taxon>Fungi</taxon>
        <taxon>Dikarya</taxon>
        <taxon>Ascomycota</taxon>
        <taxon>Pezizomycotina</taxon>
        <taxon>Dothideomycetes</taxon>
        <taxon>Pleosporomycetidae</taxon>
        <taxon>Gloniales</taxon>
        <taxon>Gloniaceae</taxon>
        <taxon>Glonium</taxon>
    </lineage>
</organism>
<evidence type="ECO:0000256" key="1">
    <source>
        <dbReference type="ARBA" id="ARBA00006271"/>
    </source>
</evidence>
<feature type="domain" description="DNA mismatch repair proteins mutS family" evidence="7">
    <location>
        <begin position="659"/>
        <end position="675"/>
    </location>
</feature>
<accession>A0A8E2F837</accession>
<dbReference type="Pfam" id="PF05188">
    <property type="entry name" value="MutS_II"/>
    <property type="match status" value="1"/>
</dbReference>
<dbReference type="InterPro" id="IPR007861">
    <property type="entry name" value="DNA_mismatch_repair_MutS_clamp"/>
</dbReference>
<dbReference type="GO" id="GO:0030983">
    <property type="term" value="F:mismatched DNA binding"/>
    <property type="evidence" value="ECO:0007669"/>
    <property type="project" value="InterPro"/>
</dbReference>
<keyword evidence="4" id="KW-0238">DNA-binding</keyword>
<feature type="compositionally biased region" description="Acidic residues" evidence="6">
    <location>
        <begin position="840"/>
        <end position="849"/>
    </location>
</feature>
<evidence type="ECO:0000256" key="4">
    <source>
        <dbReference type="ARBA" id="ARBA00023125"/>
    </source>
</evidence>
<dbReference type="SUPFAM" id="SSF48334">
    <property type="entry name" value="DNA repair protein MutS, domain III"/>
    <property type="match status" value="1"/>
</dbReference>
<dbReference type="Gene3D" id="3.40.50.300">
    <property type="entry name" value="P-loop containing nucleotide triphosphate hydrolases"/>
    <property type="match status" value="1"/>
</dbReference>
<dbReference type="GO" id="GO:0007131">
    <property type="term" value="P:reciprocal meiotic recombination"/>
    <property type="evidence" value="ECO:0007669"/>
    <property type="project" value="TreeGrafter"/>
</dbReference>
<proteinExistence type="inferred from homology"/>
<dbReference type="PANTHER" id="PTHR11361:SF21">
    <property type="entry name" value="MUTS PROTEIN HOMOLOG 4"/>
    <property type="match status" value="1"/>
</dbReference>